<reference evidence="2 3" key="1">
    <citation type="submission" date="2019-11" db="EMBL/GenBank/DDBJ databases">
        <authorList>
            <person name="Zheng R.K."/>
            <person name="Sun C.M."/>
        </authorList>
    </citation>
    <scope>NUCLEOTIDE SEQUENCE [LARGE SCALE GENOMIC DNA]</scope>
    <source>
        <strain evidence="2 3">WC007</strain>
    </source>
</reference>
<dbReference type="RefSeq" id="WP_158867572.1">
    <property type="nucleotide sequence ID" value="NZ_CP046401.1"/>
</dbReference>
<name>A0A6I6JXJ6_9BACT</name>
<dbReference type="Proteomes" id="UP000428260">
    <property type="component" value="Chromosome"/>
</dbReference>
<dbReference type="KEGG" id="mcos:GM418_14650"/>
<keyword evidence="1" id="KW-0175">Coiled coil</keyword>
<proteinExistence type="predicted"/>
<accession>A0A6I6JXJ6</accession>
<dbReference type="EMBL" id="CP046401">
    <property type="protein sequence ID" value="QGY44862.1"/>
    <property type="molecule type" value="Genomic_DNA"/>
</dbReference>
<organism evidence="2 3">
    <name type="scientific">Maribellus comscasis</name>
    <dbReference type="NCBI Taxonomy" id="2681766"/>
    <lineage>
        <taxon>Bacteria</taxon>
        <taxon>Pseudomonadati</taxon>
        <taxon>Bacteroidota</taxon>
        <taxon>Bacteroidia</taxon>
        <taxon>Marinilabiliales</taxon>
        <taxon>Prolixibacteraceae</taxon>
        <taxon>Maribellus</taxon>
    </lineage>
</organism>
<evidence type="ECO:0000256" key="1">
    <source>
        <dbReference type="SAM" id="Coils"/>
    </source>
</evidence>
<evidence type="ECO:0000313" key="3">
    <source>
        <dbReference type="Proteomes" id="UP000428260"/>
    </source>
</evidence>
<keyword evidence="3" id="KW-1185">Reference proteome</keyword>
<sequence length="74" mass="8401">MNKEIEARLKELKEEYKKGQERLIVLEQETTNLSNTMLRISGAIQVLEELIGSDVSVNSKDANHDLETAKNSEK</sequence>
<evidence type="ECO:0000313" key="2">
    <source>
        <dbReference type="EMBL" id="QGY44862.1"/>
    </source>
</evidence>
<protein>
    <submittedName>
        <fullName evidence="2">Uncharacterized protein</fullName>
    </submittedName>
</protein>
<dbReference type="AlphaFoldDB" id="A0A6I6JXJ6"/>
<gene>
    <name evidence="2" type="ORF">GM418_14650</name>
</gene>
<feature type="coiled-coil region" evidence="1">
    <location>
        <begin position="2"/>
        <end position="29"/>
    </location>
</feature>